<evidence type="ECO:0000313" key="10">
    <source>
        <dbReference type="EMBL" id="SDK60856.1"/>
    </source>
</evidence>
<dbReference type="EC" id="2.7.6.3" evidence="3"/>
<evidence type="ECO:0000256" key="3">
    <source>
        <dbReference type="ARBA" id="ARBA00013253"/>
    </source>
</evidence>
<keyword evidence="8" id="KW-0289">Folate biosynthesis</keyword>
<protein>
    <recommendedName>
        <fullName evidence="3">2-amino-4-hydroxy-6-hydroxymethyldihydropteridine diphosphokinase</fullName>
        <ecNumber evidence="3">2.7.6.3</ecNumber>
    </recommendedName>
</protein>
<feature type="domain" description="7,8-dihydro-6-hydroxymethylpterin-pyrophosphokinase" evidence="9">
    <location>
        <begin position="88"/>
        <end position="99"/>
    </location>
</feature>
<keyword evidence="5" id="KW-0547">Nucleotide-binding</keyword>
<dbReference type="GO" id="GO:0046654">
    <property type="term" value="P:tetrahydrofolate biosynthetic process"/>
    <property type="evidence" value="ECO:0007669"/>
    <property type="project" value="UniProtKB-UniPathway"/>
</dbReference>
<dbReference type="SUPFAM" id="SSF55083">
    <property type="entry name" value="6-hydroxymethyl-7,8-dihydropterin pyrophosphokinase, HPPK"/>
    <property type="match status" value="1"/>
</dbReference>
<sequence>MNSAYVALGSNIAPREMYLEKAITALNEHSGIEVVHQSAIYETLPVGYTNQNNFLNMVVEISTKLNPLPLLDLCQSIEGGLGRKREKRWGPRTLDLDILLYNQENIKSERLFVPHPRMHERAFVLIPLQDVNPDIIIPTQNKSVSEILDEMPTTEKKGVMTWVKKNGEEE</sequence>
<dbReference type="EMBL" id="FNFL01000010">
    <property type="protein sequence ID" value="SDK60856.1"/>
    <property type="molecule type" value="Genomic_DNA"/>
</dbReference>
<name>A0A1G9DAB5_9BACI</name>
<keyword evidence="7" id="KW-0067">ATP-binding</keyword>
<dbReference type="GO" id="GO:0046656">
    <property type="term" value="P:folic acid biosynthetic process"/>
    <property type="evidence" value="ECO:0007669"/>
    <property type="project" value="UniProtKB-KW"/>
</dbReference>
<dbReference type="AlphaFoldDB" id="A0A1G9DAB5"/>
<evidence type="ECO:0000256" key="1">
    <source>
        <dbReference type="ARBA" id="ARBA00000198"/>
    </source>
</evidence>
<dbReference type="PROSITE" id="PS00794">
    <property type="entry name" value="HPPK"/>
    <property type="match status" value="1"/>
</dbReference>
<dbReference type="STRING" id="407036.SAMN05216243_0064"/>
<evidence type="ECO:0000256" key="6">
    <source>
        <dbReference type="ARBA" id="ARBA00022777"/>
    </source>
</evidence>
<comment type="catalytic activity">
    <reaction evidence="1">
        <text>6-hydroxymethyl-7,8-dihydropterin + ATP = (7,8-dihydropterin-6-yl)methyl diphosphate + AMP + H(+)</text>
        <dbReference type="Rhea" id="RHEA:11412"/>
        <dbReference type="ChEBI" id="CHEBI:15378"/>
        <dbReference type="ChEBI" id="CHEBI:30616"/>
        <dbReference type="ChEBI" id="CHEBI:44841"/>
        <dbReference type="ChEBI" id="CHEBI:72950"/>
        <dbReference type="ChEBI" id="CHEBI:456215"/>
        <dbReference type="EC" id="2.7.6.3"/>
    </reaction>
</comment>
<keyword evidence="6 10" id="KW-0418">Kinase</keyword>
<organism evidence="10 11">
    <name type="scientific">Sediminibacillus albus</name>
    <dbReference type="NCBI Taxonomy" id="407036"/>
    <lineage>
        <taxon>Bacteria</taxon>
        <taxon>Bacillati</taxon>
        <taxon>Bacillota</taxon>
        <taxon>Bacilli</taxon>
        <taxon>Bacillales</taxon>
        <taxon>Bacillaceae</taxon>
        <taxon>Sediminibacillus</taxon>
    </lineage>
</organism>
<dbReference type="InterPro" id="IPR035907">
    <property type="entry name" value="Hppk_sf"/>
</dbReference>
<dbReference type="Pfam" id="PF01288">
    <property type="entry name" value="HPPK"/>
    <property type="match status" value="1"/>
</dbReference>
<evidence type="ECO:0000256" key="4">
    <source>
        <dbReference type="ARBA" id="ARBA00022679"/>
    </source>
</evidence>
<evidence type="ECO:0000256" key="5">
    <source>
        <dbReference type="ARBA" id="ARBA00022741"/>
    </source>
</evidence>
<dbReference type="PANTHER" id="PTHR43071">
    <property type="entry name" value="2-AMINO-4-HYDROXY-6-HYDROXYMETHYLDIHYDROPTERIDINE PYROPHOSPHOKINASE"/>
    <property type="match status" value="1"/>
</dbReference>
<gene>
    <name evidence="10" type="ORF">SAMN05216243_0064</name>
</gene>
<dbReference type="OrthoDB" id="9808041at2"/>
<proteinExistence type="predicted"/>
<comment type="pathway">
    <text evidence="2">Cofactor biosynthesis; tetrahydrofolate biosynthesis; 2-amino-4-hydroxy-6-hydroxymethyl-7,8-dihydropteridine diphosphate from 7,8-dihydroneopterin triphosphate: step 4/4.</text>
</comment>
<accession>A0A1G9DAB5</accession>
<dbReference type="RefSeq" id="WP_093217524.1">
    <property type="nucleotide sequence ID" value="NZ_FNFL01000010.1"/>
</dbReference>
<evidence type="ECO:0000313" key="11">
    <source>
        <dbReference type="Proteomes" id="UP000198694"/>
    </source>
</evidence>
<evidence type="ECO:0000256" key="2">
    <source>
        <dbReference type="ARBA" id="ARBA00005051"/>
    </source>
</evidence>
<dbReference type="GO" id="GO:0016301">
    <property type="term" value="F:kinase activity"/>
    <property type="evidence" value="ECO:0007669"/>
    <property type="project" value="UniProtKB-KW"/>
</dbReference>
<evidence type="ECO:0000256" key="7">
    <source>
        <dbReference type="ARBA" id="ARBA00022840"/>
    </source>
</evidence>
<keyword evidence="4" id="KW-0808">Transferase</keyword>
<reference evidence="10 11" key="1">
    <citation type="submission" date="2016-10" db="EMBL/GenBank/DDBJ databases">
        <authorList>
            <person name="de Groot N.N."/>
        </authorList>
    </citation>
    <scope>NUCLEOTIDE SEQUENCE [LARGE SCALE GENOMIC DNA]</scope>
    <source>
        <strain evidence="10 11">CGMCC 1.6502</strain>
    </source>
</reference>
<dbReference type="Gene3D" id="3.30.70.560">
    <property type="entry name" value="7,8-Dihydro-6-hydroxymethylpterin-pyrophosphokinase HPPK"/>
    <property type="match status" value="1"/>
</dbReference>
<keyword evidence="11" id="KW-1185">Reference proteome</keyword>
<evidence type="ECO:0000256" key="8">
    <source>
        <dbReference type="ARBA" id="ARBA00022909"/>
    </source>
</evidence>
<dbReference type="UniPathway" id="UPA00077">
    <property type="reaction ID" value="UER00155"/>
</dbReference>
<dbReference type="NCBIfam" id="TIGR01498">
    <property type="entry name" value="folK"/>
    <property type="match status" value="1"/>
</dbReference>
<evidence type="ECO:0000259" key="9">
    <source>
        <dbReference type="PROSITE" id="PS00794"/>
    </source>
</evidence>
<dbReference type="GO" id="GO:0003848">
    <property type="term" value="F:2-amino-4-hydroxy-6-hydroxymethyldihydropteridine diphosphokinase activity"/>
    <property type="evidence" value="ECO:0007669"/>
    <property type="project" value="UniProtKB-EC"/>
</dbReference>
<dbReference type="Proteomes" id="UP000198694">
    <property type="component" value="Unassembled WGS sequence"/>
</dbReference>
<dbReference type="PANTHER" id="PTHR43071:SF1">
    <property type="entry name" value="2-AMINO-4-HYDROXY-6-HYDROXYMETHYLDIHYDROPTERIDINE PYROPHOSPHOKINASE"/>
    <property type="match status" value="1"/>
</dbReference>
<dbReference type="CDD" id="cd00483">
    <property type="entry name" value="HPPK"/>
    <property type="match status" value="1"/>
</dbReference>
<dbReference type="InterPro" id="IPR000550">
    <property type="entry name" value="Hppk"/>
</dbReference>
<dbReference type="GO" id="GO:0005524">
    <property type="term" value="F:ATP binding"/>
    <property type="evidence" value="ECO:0007669"/>
    <property type="project" value="UniProtKB-KW"/>
</dbReference>